<feature type="region of interest" description="Disordered" evidence="14">
    <location>
        <begin position="459"/>
        <end position="479"/>
    </location>
</feature>
<keyword evidence="7 12" id="KW-1133">Transmembrane helix</keyword>
<evidence type="ECO:0000256" key="13">
    <source>
        <dbReference type="SAM" id="Coils"/>
    </source>
</evidence>
<evidence type="ECO:0000313" key="16">
    <source>
        <dbReference type="Proteomes" id="UP000283841"/>
    </source>
</evidence>
<reference evidence="15 16" key="1">
    <citation type="journal article" date="2018" name="Front. Microbiol.">
        <title>Genomic and genetic insights into a cosmopolitan fungus, Paecilomyces variotii (Eurotiales).</title>
        <authorList>
            <person name="Urquhart A.S."/>
            <person name="Mondo S.J."/>
            <person name="Makela M.R."/>
            <person name="Hane J.K."/>
            <person name="Wiebenga A."/>
            <person name="He G."/>
            <person name="Mihaltcheva S."/>
            <person name="Pangilinan J."/>
            <person name="Lipzen A."/>
            <person name="Barry K."/>
            <person name="de Vries R.P."/>
            <person name="Grigoriev I.V."/>
            <person name="Idnurm A."/>
        </authorList>
    </citation>
    <scope>NUCLEOTIDE SEQUENCE [LARGE SCALE GENOMIC DNA]</scope>
    <source>
        <strain evidence="15 16">CBS 101075</strain>
    </source>
</reference>
<comment type="caution">
    <text evidence="15">The sequence shown here is derived from an EMBL/GenBank/DDBJ whole genome shotgun (WGS) entry which is preliminary data.</text>
</comment>
<dbReference type="GeneID" id="39601877"/>
<dbReference type="EMBL" id="RCNU01000002">
    <property type="protein sequence ID" value="RWQ97855.1"/>
    <property type="molecule type" value="Genomic_DNA"/>
</dbReference>
<sequence length="540" mass="59788">MTWDQRVFRTGPDRTSLNRRSFSDSEVQLSATLPPSTAHRSWTAPVRQYPAMQSMPLLLRQSLRSSVGLAKATRSIRSPVLLPTGPEALSLGRKSARTFSICPQCQFRTQSVFRFSSEQEDKLKEGKPLGEEKKDVSELDRVKGELETETGLTVTKATENATHEEQQKNTGSQEGWIGRSLPSYLEDHRSQLSKRFTNLMDNLQSNVFIAGQRLNDLTGYSAIEALKKEILDQENRVRETRAQVREAKDAYAAAINRRSTSQREVNELLQRKHAWSPSDLERFTLLYRNDHANEVAEAEAQEALSVAEQEAEEAAARLSKSILSRYHEEQVWSDKIRRMSTWGTWGLMGVNVLLFLVFQVAVEPWRRKRLVKGFEEKVIEALEKERTILQIKEATGASEAAAAPAVLAATTTAPAPAADVAADAVVADAVASEAAALTAASEGTETVDLTNTEQVIAPAEQDTISTTTTTSSELPKSDYWQSQLPSTPSFSIESWKQCIHDLFSDRSIAISQRDLTTVTIQSAAAGAAIMGLLIAIVRPR</sequence>
<feature type="compositionally biased region" description="Low complexity" evidence="14">
    <location>
        <begin position="463"/>
        <end position="472"/>
    </location>
</feature>
<dbReference type="PANTHER" id="PTHR31961">
    <property type="entry name" value="SENSITIVE TO HIGH EXPRESSION PROTEIN 9, MITOCHONDRIAL"/>
    <property type="match status" value="1"/>
</dbReference>
<dbReference type="PANTHER" id="PTHR31961:SF3">
    <property type="entry name" value="SENSITIVE TO HIGH EXPRESSION PROTEIN 9, MITOCHONDRIAL"/>
    <property type="match status" value="1"/>
</dbReference>
<evidence type="ECO:0000256" key="11">
    <source>
        <dbReference type="ARBA" id="ARBA00024807"/>
    </source>
</evidence>
<keyword evidence="4 12" id="KW-0812">Transmembrane</keyword>
<evidence type="ECO:0000256" key="2">
    <source>
        <dbReference type="ARBA" id="ARBA00007472"/>
    </source>
</evidence>
<dbReference type="Pfam" id="PF05546">
    <property type="entry name" value="She9_MDM33"/>
    <property type="match status" value="1"/>
</dbReference>
<evidence type="ECO:0000256" key="1">
    <source>
        <dbReference type="ARBA" id="ARBA00004448"/>
    </source>
</evidence>
<feature type="transmembrane region" description="Helical" evidence="12">
    <location>
        <begin position="342"/>
        <end position="362"/>
    </location>
</feature>
<evidence type="ECO:0000256" key="9">
    <source>
        <dbReference type="ARBA" id="ARBA00023128"/>
    </source>
</evidence>
<comment type="subcellular location">
    <subcellularLocation>
        <location evidence="1 12">Mitochondrion inner membrane</location>
        <topology evidence="1 12">Multi-pass membrane protein</topology>
    </subcellularLocation>
</comment>
<evidence type="ECO:0000256" key="14">
    <source>
        <dbReference type="SAM" id="MobiDB-lite"/>
    </source>
</evidence>
<feature type="coiled-coil region" evidence="13">
    <location>
        <begin position="223"/>
        <end position="257"/>
    </location>
</feature>
<evidence type="ECO:0000256" key="10">
    <source>
        <dbReference type="ARBA" id="ARBA00023136"/>
    </source>
</evidence>
<keyword evidence="9 12" id="KW-0496">Mitochondrion</keyword>
<evidence type="ECO:0000256" key="12">
    <source>
        <dbReference type="RuleBase" id="RU364128"/>
    </source>
</evidence>
<comment type="similarity">
    <text evidence="2 12">Belongs to the SHE9 family.</text>
</comment>
<keyword evidence="10 12" id="KW-0472">Membrane</keyword>
<feature type="compositionally biased region" description="Basic and acidic residues" evidence="14">
    <location>
        <begin position="117"/>
        <end position="146"/>
    </location>
</feature>
<evidence type="ECO:0000256" key="8">
    <source>
        <dbReference type="ARBA" id="ARBA00023054"/>
    </source>
</evidence>
<dbReference type="RefSeq" id="XP_028487500.1">
    <property type="nucleotide sequence ID" value="XM_028632600.1"/>
</dbReference>
<dbReference type="VEuPathDB" id="FungiDB:C8Q69DRAFT_504511"/>
<gene>
    <name evidence="15" type="ORF">C8Q69DRAFT_504511</name>
</gene>
<evidence type="ECO:0000256" key="7">
    <source>
        <dbReference type="ARBA" id="ARBA00022989"/>
    </source>
</evidence>
<dbReference type="InterPro" id="IPR008839">
    <property type="entry name" value="MDM33_fungi"/>
</dbReference>
<dbReference type="GO" id="GO:0005743">
    <property type="term" value="C:mitochondrial inner membrane"/>
    <property type="evidence" value="ECO:0007669"/>
    <property type="project" value="UniProtKB-SubCell"/>
</dbReference>
<comment type="subunit">
    <text evidence="3 12">Homooligomer.</text>
</comment>
<feature type="compositionally biased region" description="Polar residues" evidence="14">
    <location>
        <begin position="13"/>
        <end position="22"/>
    </location>
</feature>
<dbReference type="AlphaFoldDB" id="A0A443I1A9"/>
<evidence type="ECO:0000256" key="5">
    <source>
        <dbReference type="ARBA" id="ARBA00022792"/>
    </source>
</evidence>
<keyword evidence="16" id="KW-1185">Reference proteome</keyword>
<evidence type="ECO:0000256" key="4">
    <source>
        <dbReference type="ARBA" id="ARBA00022692"/>
    </source>
</evidence>
<proteinExistence type="inferred from homology"/>
<organism evidence="15 16">
    <name type="scientific">Byssochlamys spectabilis</name>
    <name type="common">Paecilomyces variotii</name>
    <dbReference type="NCBI Taxonomy" id="264951"/>
    <lineage>
        <taxon>Eukaryota</taxon>
        <taxon>Fungi</taxon>
        <taxon>Dikarya</taxon>
        <taxon>Ascomycota</taxon>
        <taxon>Pezizomycotina</taxon>
        <taxon>Eurotiomycetes</taxon>
        <taxon>Eurotiomycetidae</taxon>
        <taxon>Eurotiales</taxon>
        <taxon>Thermoascaceae</taxon>
        <taxon>Paecilomyces</taxon>
    </lineage>
</organism>
<dbReference type="Proteomes" id="UP000283841">
    <property type="component" value="Unassembled WGS sequence"/>
</dbReference>
<name>A0A443I1A9_BYSSP</name>
<feature type="transmembrane region" description="Helical" evidence="12">
    <location>
        <begin position="515"/>
        <end position="537"/>
    </location>
</feature>
<keyword evidence="8 13" id="KW-0175">Coiled coil</keyword>
<feature type="region of interest" description="Disordered" evidence="14">
    <location>
        <begin position="1"/>
        <end position="22"/>
    </location>
</feature>
<protein>
    <recommendedName>
        <fullName evidence="12">Sensitive to high expression protein 9, mitochondrial</fullName>
    </recommendedName>
</protein>
<keyword evidence="5 12" id="KW-0999">Mitochondrion inner membrane</keyword>
<accession>A0A443I1A9</accession>
<keyword evidence="6 12" id="KW-0809">Transit peptide</keyword>
<evidence type="ECO:0000256" key="3">
    <source>
        <dbReference type="ARBA" id="ARBA00011182"/>
    </source>
</evidence>
<comment type="function">
    <text evidence="11">Required for the maintenance of the structure of the mitochondrial inner membrane. Involved in mitochondrial morphology. Causes growth arrest when highly overexpressed.</text>
</comment>
<evidence type="ECO:0000313" key="15">
    <source>
        <dbReference type="EMBL" id="RWQ97855.1"/>
    </source>
</evidence>
<evidence type="ECO:0000256" key="6">
    <source>
        <dbReference type="ARBA" id="ARBA00022946"/>
    </source>
</evidence>
<feature type="region of interest" description="Disordered" evidence="14">
    <location>
        <begin position="117"/>
        <end position="177"/>
    </location>
</feature>
<dbReference type="GO" id="GO:0007007">
    <property type="term" value="P:inner mitochondrial membrane organization"/>
    <property type="evidence" value="ECO:0007669"/>
    <property type="project" value="TreeGrafter"/>
</dbReference>